<dbReference type="AlphaFoldDB" id="A0AAX4JTY6"/>
<feature type="region of interest" description="Disordered" evidence="1">
    <location>
        <begin position="49"/>
        <end position="68"/>
    </location>
</feature>
<protein>
    <recommendedName>
        <fullName evidence="4">BZIP domain-containing protein</fullName>
    </recommendedName>
</protein>
<keyword evidence="3" id="KW-1185">Reference proteome</keyword>
<dbReference type="GeneID" id="91093860"/>
<accession>A0AAX4JTY6</accession>
<evidence type="ECO:0008006" key="4">
    <source>
        <dbReference type="Google" id="ProtNLM"/>
    </source>
</evidence>
<reference evidence="2 3" key="1">
    <citation type="submission" date="2024-01" db="EMBL/GenBank/DDBJ databases">
        <title>Comparative genomics of Cryptococcus and Kwoniella reveals pathogenesis evolution and contrasting modes of karyotype evolution via chromosome fusion or intercentromeric recombination.</title>
        <authorList>
            <person name="Coelho M.A."/>
            <person name="David-Palma M."/>
            <person name="Shea T."/>
            <person name="Bowers K."/>
            <person name="McGinley-Smith S."/>
            <person name="Mohammad A.W."/>
            <person name="Gnirke A."/>
            <person name="Yurkov A.M."/>
            <person name="Nowrousian M."/>
            <person name="Sun S."/>
            <person name="Cuomo C.A."/>
            <person name="Heitman J."/>
        </authorList>
    </citation>
    <scope>NUCLEOTIDE SEQUENCE [LARGE SCALE GENOMIC DNA]</scope>
    <source>
        <strain evidence="2 3">CBS 6074</strain>
    </source>
</reference>
<name>A0AAX4JTY6_9TREE</name>
<dbReference type="EMBL" id="CP144101">
    <property type="protein sequence ID" value="WWC88283.1"/>
    <property type="molecule type" value="Genomic_DNA"/>
</dbReference>
<feature type="compositionally biased region" description="Basic and acidic residues" evidence="1">
    <location>
        <begin position="49"/>
        <end position="59"/>
    </location>
</feature>
<sequence length="176" mass="20877">MTIITIMVTSFGNTKIDKSKVTMTLPPSTHNTEKDHSSWSQNENKIDKYQRDKDEHSQAEAKSQSIPESSVAVFRNEKSLINYPSILFGIRLNRKPSEIRQDNQTKQRYRKMITEQIHSKTQKINLKIRRMKYLLADRRDSIKVDNRTHKMNNSIKIIRYWFNDTLKVTQITFKIF</sequence>
<evidence type="ECO:0000313" key="2">
    <source>
        <dbReference type="EMBL" id="WWC88283.1"/>
    </source>
</evidence>
<gene>
    <name evidence="2" type="ORF">L201_003190</name>
</gene>
<feature type="region of interest" description="Disordered" evidence="1">
    <location>
        <begin position="21"/>
        <end position="42"/>
    </location>
</feature>
<organism evidence="2 3">
    <name type="scientific">Kwoniella dendrophila CBS 6074</name>
    <dbReference type="NCBI Taxonomy" id="1295534"/>
    <lineage>
        <taxon>Eukaryota</taxon>
        <taxon>Fungi</taxon>
        <taxon>Dikarya</taxon>
        <taxon>Basidiomycota</taxon>
        <taxon>Agaricomycotina</taxon>
        <taxon>Tremellomycetes</taxon>
        <taxon>Tremellales</taxon>
        <taxon>Cryptococcaceae</taxon>
        <taxon>Kwoniella</taxon>
    </lineage>
</organism>
<feature type="compositionally biased region" description="Polar residues" evidence="1">
    <location>
        <begin position="21"/>
        <end position="30"/>
    </location>
</feature>
<evidence type="ECO:0000313" key="3">
    <source>
        <dbReference type="Proteomes" id="UP001355207"/>
    </source>
</evidence>
<evidence type="ECO:0000256" key="1">
    <source>
        <dbReference type="SAM" id="MobiDB-lite"/>
    </source>
</evidence>
<dbReference type="Proteomes" id="UP001355207">
    <property type="component" value="Chromosome 4"/>
</dbReference>
<proteinExistence type="predicted"/>
<dbReference type="RefSeq" id="XP_066075046.1">
    <property type="nucleotide sequence ID" value="XM_066218949.1"/>
</dbReference>